<keyword evidence="9" id="KW-0645">Protease</keyword>
<dbReference type="GO" id="GO:0004190">
    <property type="term" value="F:aspartic-type endopeptidase activity"/>
    <property type="evidence" value="ECO:0007669"/>
    <property type="project" value="UniProtKB-EC"/>
</dbReference>
<dbReference type="STRING" id="868595.Desca_2184"/>
<evidence type="ECO:0000256" key="2">
    <source>
        <dbReference type="ARBA" id="ARBA00005801"/>
    </source>
</evidence>
<comment type="function">
    <text evidence="9">Plays an essential role in type IV pili and type II pseudopili formation by proteolytically removing the leader sequence from substrate proteins and subsequently monomethylating the alpha-amino group of the newly exposed N-terminal phenylalanine.</text>
</comment>
<evidence type="ECO:0000256" key="1">
    <source>
        <dbReference type="ARBA" id="ARBA00004429"/>
    </source>
</evidence>
<evidence type="ECO:0000259" key="12">
    <source>
        <dbReference type="Pfam" id="PF06750"/>
    </source>
</evidence>
<feature type="transmembrane region" description="Helical" evidence="10">
    <location>
        <begin position="147"/>
        <end position="166"/>
    </location>
</feature>
<evidence type="ECO:0000313" key="14">
    <source>
        <dbReference type="Proteomes" id="UP000009226"/>
    </source>
</evidence>
<keyword evidence="9" id="KW-0489">Methyltransferase</keyword>
<dbReference type="Pfam" id="PF01478">
    <property type="entry name" value="Peptidase_A24"/>
    <property type="match status" value="1"/>
</dbReference>
<comment type="catalytic activity">
    <reaction evidence="9">
        <text>Typically cleaves a -Gly-|-Phe- bond to release an N-terminal, basic peptide of 5-8 residues from type IV prepilin, and then N-methylates the new N-terminal amino group, the methyl donor being S-adenosyl-L-methionine.</text>
        <dbReference type="EC" id="3.4.23.43"/>
    </reaction>
</comment>
<keyword evidence="4" id="KW-0997">Cell inner membrane</keyword>
<comment type="similarity">
    <text evidence="2 8">Belongs to the peptidase A24 family.</text>
</comment>
<evidence type="ECO:0000256" key="7">
    <source>
        <dbReference type="ARBA" id="ARBA00023136"/>
    </source>
</evidence>
<evidence type="ECO:0000259" key="11">
    <source>
        <dbReference type="Pfam" id="PF01478"/>
    </source>
</evidence>
<organism evidence="13 14">
    <name type="scientific">Desulfotomaculum nigrificans (strain DSM 14880 / VKM B-2319 / CO-1-SRB)</name>
    <name type="common">Desulfotomaculum carboxydivorans</name>
    <dbReference type="NCBI Taxonomy" id="868595"/>
    <lineage>
        <taxon>Bacteria</taxon>
        <taxon>Bacillati</taxon>
        <taxon>Bacillota</taxon>
        <taxon>Clostridia</taxon>
        <taxon>Eubacteriales</taxon>
        <taxon>Desulfotomaculaceae</taxon>
        <taxon>Desulfotomaculum</taxon>
    </lineage>
</organism>
<evidence type="ECO:0000256" key="8">
    <source>
        <dbReference type="RuleBase" id="RU003793"/>
    </source>
</evidence>
<evidence type="ECO:0000256" key="5">
    <source>
        <dbReference type="ARBA" id="ARBA00022692"/>
    </source>
</evidence>
<dbReference type="InterPro" id="IPR050882">
    <property type="entry name" value="Prepilin_peptidase/N-MTase"/>
</dbReference>
<dbReference type="KEGG" id="dca:Desca_2184"/>
<keyword evidence="5 9" id="KW-0812">Transmembrane</keyword>
<evidence type="ECO:0000256" key="9">
    <source>
        <dbReference type="RuleBase" id="RU003794"/>
    </source>
</evidence>
<evidence type="ECO:0000256" key="3">
    <source>
        <dbReference type="ARBA" id="ARBA00022475"/>
    </source>
</evidence>
<dbReference type="GO" id="GO:0005886">
    <property type="term" value="C:plasma membrane"/>
    <property type="evidence" value="ECO:0007669"/>
    <property type="project" value="UniProtKB-SubCell"/>
</dbReference>
<dbReference type="GO" id="GO:0008168">
    <property type="term" value="F:methyltransferase activity"/>
    <property type="evidence" value="ECO:0007669"/>
    <property type="project" value="UniProtKB-KW"/>
</dbReference>
<protein>
    <recommendedName>
        <fullName evidence="9">Prepilin leader peptidase/N-methyltransferase</fullName>
        <ecNumber evidence="9">2.1.1.-</ecNumber>
        <ecNumber evidence="9">3.4.23.43</ecNumber>
    </recommendedName>
</protein>
<sequence length="249" mass="26695">MLALWLLVFITGLAVGSFLNVCIYRLPLGQSLVTPPSHCPKCNHRLGAGELVPVLSYLMLRGKCRCCGARISPRYPVVELATGLAFVLLVMVFGWQIKTLGYLILFCGLLTASLIDWDHQIIPDQISLLLVGAGLILQALQSTGTLINGIIGGLLGGGLLLVLAVLSKGGMGGGDIKLVTGIGVFLGWQLLLVSLFLSFIIGSLLSGIWILIKRQGLKTAVPFGPFLSLGAIITLFYGEQILNWYLNCF</sequence>
<keyword evidence="9 13" id="KW-0378">Hydrolase</keyword>
<feature type="domain" description="Prepilin type IV endopeptidase peptidase" evidence="11">
    <location>
        <begin position="103"/>
        <end position="205"/>
    </location>
</feature>
<dbReference type="RefSeq" id="WP_013810600.1">
    <property type="nucleotide sequence ID" value="NC_015565.1"/>
</dbReference>
<dbReference type="InterPro" id="IPR014032">
    <property type="entry name" value="Peptidase_A24A_bac"/>
</dbReference>
<keyword evidence="9" id="KW-0808">Transferase</keyword>
<feature type="transmembrane region" description="Helical" evidence="10">
    <location>
        <begin position="121"/>
        <end position="140"/>
    </location>
</feature>
<evidence type="ECO:0000256" key="6">
    <source>
        <dbReference type="ARBA" id="ARBA00022989"/>
    </source>
</evidence>
<dbReference type="EC" id="3.4.23.43" evidence="9"/>
<dbReference type="EMBL" id="CP002736">
    <property type="protein sequence ID" value="AEF95023.1"/>
    <property type="molecule type" value="Genomic_DNA"/>
</dbReference>
<accession>F6BA54</accession>
<reference evidence="13" key="1">
    <citation type="submission" date="2011-05" db="EMBL/GenBank/DDBJ databases">
        <title>Complete sequence of Desulfotomaculum carboxydivorans CO-1-SRB.</title>
        <authorList>
            <consortium name="US DOE Joint Genome Institute"/>
            <person name="Lucas S."/>
            <person name="Han J."/>
            <person name="Lapidus A."/>
            <person name="Cheng J.-F."/>
            <person name="Goodwin L."/>
            <person name="Pitluck S."/>
            <person name="Peters L."/>
            <person name="Mikhailova N."/>
            <person name="Lu M."/>
            <person name="Han C."/>
            <person name="Tapia R."/>
            <person name="Land M."/>
            <person name="Hauser L."/>
            <person name="Kyrpides N."/>
            <person name="Ivanova N."/>
            <person name="Pagani I."/>
            <person name="Stams A."/>
            <person name="Plugge C."/>
            <person name="Muyzer G."/>
            <person name="Kuever J."/>
            <person name="Parshina S."/>
            <person name="Ivanova A."/>
            <person name="Nazina T."/>
            <person name="Woyke T."/>
        </authorList>
    </citation>
    <scope>NUCLEOTIDE SEQUENCE [LARGE SCALE GENOMIC DNA]</scope>
    <source>
        <strain evidence="13">CO-1-SRB</strain>
    </source>
</reference>
<feature type="domain" description="Prepilin peptidase A24 N-terminal" evidence="12">
    <location>
        <begin position="10"/>
        <end position="93"/>
    </location>
</feature>
<dbReference type="MEROPS" id="A24.019"/>
<dbReference type="PANTHER" id="PTHR30487">
    <property type="entry name" value="TYPE 4 PREPILIN-LIKE PROTEINS LEADER PEPTIDE-PROCESSING ENZYME"/>
    <property type="match status" value="1"/>
</dbReference>
<name>F6BA54_DESCC</name>
<keyword evidence="7 10" id="KW-0472">Membrane</keyword>
<proteinExistence type="inferred from homology"/>
<dbReference type="Gene3D" id="1.20.120.1220">
    <property type="match status" value="1"/>
</dbReference>
<keyword evidence="6 10" id="KW-1133">Transmembrane helix</keyword>
<keyword evidence="14" id="KW-1185">Reference proteome</keyword>
<feature type="transmembrane region" description="Helical" evidence="10">
    <location>
        <begin position="186"/>
        <end position="212"/>
    </location>
</feature>
<dbReference type="HOGENOM" id="CLU_057101_0_1_9"/>
<evidence type="ECO:0000256" key="10">
    <source>
        <dbReference type="SAM" id="Phobius"/>
    </source>
</evidence>
<feature type="transmembrane region" description="Helical" evidence="10">
    <location>
        <begin position="219"/>
        <end position="237"/>
    </location>
</feature>
<dbReference type="EC" id="2.1.1.-" evidence="9"/>
<dbReference type="InterPro" id="IPR010627">
    <property type="entry name" value="Prepilin_pept_A24_N"/>
</dbReference>
<gene>
    <name evidence="13" type="ordered locus">Desca_2184</name>
</gene>
<dbReference type="GO" id="GO:0006465">
    <property type="term" value="P:signal peptide processing"/>
    <property type="evidence" value="ECO:0007669"/>
    <property type="project" value="TreeGrafter"/>
</dbReference>
<dbReference type="AlphaFoldDB" id="F6BA54"/>
<keyword evidence="3" id="KW-1003">Cell membrane</keyword>
<dbReference type="Pfam" id="PF06750">
    <property type="entry name" value="A24_N_bact"/>
    <property type="match status" value="1"/>
</dbReference>
<dbReference type="InterPro" id="IPR000045">
    <property type="entry name" value="Prepilin_IV_endopep_pep"/>
</dbReference>
<dbReference type="eggNOG" id="COG1989">
    <property type="taxonomic scope" value="Bacteria"/>
</dbReference>
<dbReference type="Proteomes" id="UP000009226">
    <property type="component" value="Chromosome"/>
</dbReference>
<dbReference type="GO" id="GO:0032259">
    <property type="term" value="P:methylation"/>
    <property type="evidence" value="ECO:0007669"/>
    <property type="project" value="UniProtKB-KW"/>
</dbReference>
<comment type="subcellular location">
    <subcellularLocation>
        <location evidence="1">Cell inner membrane</location>
        <topology evidence="1">Multi-pass membrane protein</topology>
    </subcellularLocation>
    <subcellularLocation>
        <location evidence="9">Cell membrane</location>
        <topology evidence="9">Multi-pass membrane protein</topology>
    </subcellularLocation>
</comment>
<evidence type="ECO:0000256" key="4">
    <source>
        <dbReference type="ARBA" id="ARBA00022519"/>
    </source>
</evidence>
<dbReference type="PRINTS" id="PR00864">
    <property type="entry name" value="PREPILNPTASE"/>
</dbReference>
<dbReference type="PANTHER" id="PTHR30487:SF0">
    <property type="entry name" value="PREPILIN LEADER PEPTIDASE_N-METHYLTRANSFERASE-RELATED"/>
    <property type="match status" value="1"/>
</dbReference>
<keyword evidence="9" id="KW-0511">Multifunctional enzyme</keyword>
<evidence type="ECO:0000313" key="13">
    <source>
        <dbReference type="EMBL" id="AEF95023.1"/>
    </source>
</evidence>